<dbReference type="EMBL" id="MLJI01000002">
    <property type="protein sequence ID" value="ORM90053.1"/>
    <property type="molecule type" value="Genomic_DNA"/>
</dbReference>
<dbReference type="AlphaFoldDB" id="A0A1X1EMK5"/>
<dbReference type="Gene3D" id="1.10.3530.10">
    <property type="entry name" value="Api92-like"/>
    <property type="match status" value="1"/>
</dbReference>
<gene>
    <name evidence="2" type="ORF">HA50_26135</name>
</gene>
<dbReference type="STRING" id="55209.HA50_26135"/>
<dbReference type="InterPro" id="IPR009694">
    <property type="entry name" value="DUF1281"/>
</dbReference>
<dbReference type="Gene3D" id="3.30.70.1270">
    <property type="entry name" value="Api92-like domains"/>
    <property type="match status" value="1"/>
</dbReference>
<dbReference type="OrthoDB" id="6452062at2"/>
<dbReference type="InterPro" id="IPR023136">
    <property type="entry name" value="Api92-like_dom_sf"/>
</dbReference>
<evidence type="ECO:0000259" key="1">
    <source>
        <dbReference type="Pfam" id="PF06924"/>
    </source>
</evidence>
<dbReference type="RefSeq" id="WP_084879775.1">
    <property type="nucleotide sequence ID" value="NZ_MLJI01000002.1"/>
</dbReference>
<reference evidence="2 3" key="1">
    <citation type="journal article" date="2017" name="Antonie Van Leeuwenhoek">
        <title>Phylogenomic resolution of the bacterial genus Pantoea and its relationship with Erwinia and Tatumella.</title>
        <authorList>
            <person name="Palmer M."/>
            <person name="Steenkamp E.T."/>
            <person name="Coetzee M.P."/>
            <person name="Chan W.Y."/>
            <person name="van Zyl E."/>
            <person name="De Maayer P."/>
            <person name="Coutinho T.A."/>
            <person name="Blom J."/>
            <person name="Smits T.H."/>
            <person name="Duffy B."/>
            <person name="Venter S.N."/>
        </authorList>
    </citation>
    <scope>NUCLEOTIDE SEQUENCE [LARGE SCALE GENOMIC DNA]</scope>
    <source>
        <strain evidence="2 3">LMG 2657</strain>
    </source>
</reference>
<feature type="domain" description="DUF1281" evidence="1">
    <location>
        <begin position="30"/>
        <end position="182"/>
    </location>
</feature>
<protein>
    <recommendedName>
        <fullName evidence="1">DUF1281 domain-containing protein</fullName>
    </recommendedName>
</protein>
<sequence length="185" mass="21316">MPNWCANRLYFRGQSDRIDDIRRLLEGQIVPWYRRAQREGIQLFLAGCAGILQPPETVAFSLYPSLTASGSGIMSPEGMAYARWLRMLQDGVMLDMDNSQLLHELWLACGIQERRWQTLTEAQKTVIEALYRQKIHDWGSLLRRKSMAEWWDGLCDGGDEERTEELDMLLILPTRLDVEINGLAS</sequence>
<evidence type="ECO:0000313" key="3">
    <source>
        <dbReference type="Proteomes" id="UP000193749"/>
    </source>
</evidence>
<dbReference type="SUPFAM" id="SSF160940">
    <property type="entry name" value="Api92-like"/>
    <property type="match status" value="1"/>
</dbReference>
<organism evidence="2 3">
    <name type="scientific">Pantoea cypripedii</name>
    <name type="common">Pectobacterium cypripedii</name>
    <name type="synonym">Erwinia cypripedii</name>
    <dbReference type="NCBI Taxonomy" id="55209"/>
    <lineage>
        <taxon>Bacteria</taxon>
        <taxon>Pseudomonadati</taxon>
        <taxon>Pseudomonadota</taxon>
        <taxon>Gammaproteobacteria</taxon>
        <taxon>Enterobacterales</taxon>
        <taxon>Erwiniaceae</taxon>
        <taxon>Pantoea</taxon>
    </lineage>
</organism>
<comment type="caution">
    <text evidence="2">The sequence shown here is derived from an EMBL/GenBank/DDBJ whole genome shotgun (WGS) entry which is preliminary data.</text>
</comment>
<evidence type="ECO:0000313" key="2">
    <source>
        <dbReference type="EMBL" id="ORM90053.1"/>
    </source>
</evidence>
<dbReference type="Proteomes" id="UP000193749">
    <property type="component" value="Unassembled WGS sequence"/>
</dbReference>
<dbReference type="Pfam" id="PF06924">
    <property type="entry name" value="DUF1281"/>
    <property type="match status" value="1"/>
</dbReference>
<proteinExistence type="predicted"/>
<keyword evidence="3" id="KW-1185">Reference proteome</keyword>
<name>A0A1X1EMK5_PANCY</name>
<accession>A0A1X1EMK5</accession>